<evidence type="ECO:0000313" key="2">
    <source>
        <dbReference type="Proteomes" id="UP000004508"/>
    </source>
</evidence>
<comment type="caution">
    <text evidence="1">The sequence shown here is derived from an EMBL/GenBank/DDBJ whole genome shotgun (WGS) entry which is preliminary data.</text>
</comment>
<dbReference type="Proteomes" id="UP000004508">
    <property type="component" value="Unassembled WGS sequence"/>
</dbReference>
<keyword evidence="2" id="KW-1185">Reference proteome</keyword>
<proteinExistence type="predicted"/>
<protein>
    <submittedName>
        <fullName evidence="1">Uncharacterized protein</fullName>
    </submittedName>
</protein>
<evidence type="ECO:0000313" key="1">
    <source>
        <dbReference type="EMBL" id="EFH80931.1"/>
    </source>
</evidence>
<name>D6U247_KTERA</name>
<accession>D6U247</accession>
<dbReference type="InParanoid" id="D6U247"/>
<reference evidence="1 2" key="1">
    <citation type="journal article" date="2011" name="Stand. Genomic Sci.">
        <title>Non-contiguous finished genome sequence and contextual data of the filamentous soil bacterium Ktedonobacter racemifer type strain (SOSP1-21).</title>
        <authorList>
            <person name="Chang Y.J."/>
            <person name="Land M."/>
            <person name="Hauser L."/>
            <person name="Chertkov O."/>
            <person name="Del Rio T.G."/>
            <person name="Nolan M."/>
            <person name="Copeland A."/>
            <person name="Tice H."/>
            <person name="Cheng J.F."/>
            <person name="Lucas S."/>
            <person name="Han C."/>
            <person name="Goodwin L."/>
            <person name="Pitluck S."/>
            <person name="Ivanova N."/>
            <person name="Ovchinikova G."/>
            <person name="Pati A."/>
            <person name="Chen A."/>
            <person name="Palaniappan K."/>
            <person name="Mavromatis K."/>
            <person name="Liolios K."/>
            <person name="Brettin T."/>
            <person name="Fiebig A."/>
            <person name="Rohde M."/>
            <person name="Abt B."/>
            <person name="Goker M."/>
            <person name="Detter J.C."/>
            <person name="Woyke T."/>
            <person name="Bristow J."/>
            <person name="Eisen J.A."/>
            <person name="Markowitz V."/>
            <person name="Hugenholtz P."/>
            <person name="Kyrpides N.C."/>
            <person name="Klenk H.P."/>
            <person name="Lapidus A."/>
        </authorList>
    </citation>
    <scope>NUCLEOTIDE SEQUENCE [LARGE SCALE GENOMIC DNA]</scope>
    <source>
        <strain evidence="2">DSM 44963</strain>
    </source>
</reference>
<gene>
    <name evidence="1" type="ORF">Krac_1568</name>
</gene>
<organism evidence="1 2">
    <name type="scientific">Ktedonobacter racemifer DSM 44963</name>
    <dbReference type="NCBI Taxonomy" id="485913"/>
    <lineage>
        <taxon>Bacteria</taxon>
        <taxon>Bacillati</taxon>
        <taxon>Chloroflexota</taxon>
        <taxon>Ktedonobacteria</taxon>
        <taxon>Ktedonobacterales</taxon>
        <taxon>Ktedonobacteraceae</taxon>
        <taxon>Ktedonobacter</taxon>
    </lineage>
</organism>
<dbReference type="AlphaFoldDB" id="D6U247"/>
<dbReference type="EMBL" id="ADVG01000004">
    <property type="protein sequence ID" value="EFH80931.1"/>
    <property type="molecule type" value="Genomic_DNA"/>
</dbReference>
<sequence>MVLQVWRERKAGVVGLGEDLLRAGEGGNKFGSMEGLVEIRRGIGLRRVFLLGRDENEERVVAVGLRVIHAQLAIETLPLFKRK</sequence>